<dbReference type="Proteomes" id="UP000887013">
    <property type="component" value="Unassembled WGS sequence"/>
</dbReference>
<reference evidence="1" key="1">
    <citation type="submission" date="2020-08" db="EMBL/GenBank/DDBJ databases">
        <title>Multicomponent nature underlies the extraordinary mechanical properties of spider dragline silk.</title>
        <authorList>
            <person name="Kono N."/>
            <person name="Nakamura H."/>
            <person name="Mori M."/>
            <person name="Yoshida Y."/>
            <person name="Ohtoshi R."/>
            <person name="Malay A.D."/>
            <person name="Moran D.A.P."/>
            <person name="Tomita M."/>
            <person name="Numata K."/>
            <person name="Arakawa K."/>
        </authorList>
    </citation>
    <scope>NUCLEOTIDE SEQUENCE</scope>
</reference>
<evidence type="ECO:0000313" key="2">
    <source>
        <dbReference type="Proteomes" id="UP000887013"/>
    </source>
</evidence>
<comment type="caution">
    <text evidence="1">The sequence shown here is derived from an EMBL/GenBank/DDBJ whole genome shotgun (WGS) entry which is preliminary data.</text>
</comment>
<accession>A0A8X6P3X1</accession>
<name>A0A8X6P3X1_NEPPI</name>
<gene>
    <name evidence="1" type="ORF">NPIL_401801</name>
</gene>
<protein>
    <submittedName>
        <fullName evidence="1">Uncharacterized protein</fullName>
    </submittedName>
</protein>
<feature type="non-terminal residue" evidence="1">
    <location>
        <position position="29"/>
    </location>
</feature>
<proteinExistence type="predicted"/>
<organism evidence="1 2">
    <name type="scientific">Nephila pilipes</name>
    <name type="common">Giant wood spider</name>
    <name type="synonym">Nephila maculata</name>
    <dbReference type="NCBI Taxonomy" id="299642"/>
    <lineage>
        <taxon>Eukaryota</taxon>
        <taxon>Metazoa</taxon>
        <taxon>Ecdysozoa</taxon>
        <taxon>Arthropoda</taxon>
        <taxon>Chelicerata</taxon>
        <taxon>Arachnida</taxon>
        <taxon>Araneae</taxon>
        <taxon>Araneomorphae</taxon>
        <taxon>Entelegynae</taxon>
        <taxon>Araneoidea</taxon>
        <taxon>Nephilidae</taxon>
        <taxon>Nephila</taxon>
    </lineage>
</organism>
<keyword evidence="2" id="KW-1185">Reference proteome</keyword>
<dbReference type="AlphaFoldDB" id="A0A8X6P3X1"/>
<dbReference type="EMBL" id="BMAW01016649">
    <property type="protein sequence ID" value="GFT50104.1"/>
    <property type="molecule type" value="Genomic_DNA"/>
</dbReference>
<evidence type="ECO:0000313" key="1">
    <source>
        <dbReference type="EMBL" id="GFT50104.1"/>
    </source>
</evidence>
<sequence length="29" mass="3403">MVALRDEIAALSKQVERLSRDRSKNRFRG</sequence>